<proteinExistence type="predicted"/>
<feature type="transmembrane region" description="Helical" evidence="4">
    <location>
        <begin position="20"/>
        <end position="41"/>
    </location>
</feature>
<dbReference type="RefSeq" id="WP_251610825.1">
    <property type="nucleotide sequence ID" value="NZ_JAMQJY010000003.1"/>
</dbReference>
<keyword evidence="4" id="KW-0472">Membrane</keyword>
<dbReference type="Pfam" id="PF12833">
    <property type="entry name" value="HTH_18"/>
    <property type="match status" value="1"/>
</dbReference>
<comment type="caution">
    <text evidence="6">The sequence shown here is derived from an EMBL/GenBank/DDBJ whole genome shotgun (WGS) entry which is preliminary data.</text>
</comment>
<dbReference type="SUPFAM" id="SSF46689">
    <property type="entry name" value="Homeodomain-like"/>
    <property type="match status" value="2"/>
</dbReference>
<keyword evidence="7" id="KW-1185">Reference proteome</keyword>
<keyword evidence="2" id="KW-0238">DNA-binding</keyword>
<dbReference type="Gene3D" id="1.10.10.60">
    <property type="entry name" value="Homeodomain-like"/>
    <property type="match status" value="2"/>
</dbReference>
<evidence type="ECO:0000256" key="1">
    <source>
        <dbReference type="ARBA" id="ARBA00023015"/>
    </source>
</evidence>
<evidence type="ECO:0000256" key="3">
    <source>
        <dbReference type="ARBA" id="ARBA00023163"/>
    </source>
</evidence>
<evidence type="ECO:0000313" key="6">
    <source>
        <dbReference type="EMBL" id="MCM2677246.1"/>
    </source>
</evidence>
<dbReference type="InterPro" id="IPR018060">
    <property type="entry name" value="HTH_AraC"/>
</dbReference>
<reference evidence="6" key="1">
    <citation type="submission" date="2022-06" db="EMBL/GenBank/DDBJ databases">
        <title>Alkalicoccobacillus porphyridii sp. nov., isolated from a marine red alga, Porphyridium purpureum and reclassification of Shouchella plakortidis and Shouchella gibsonii as Alkalicoccobacillus plakortidis comb. nov. and Alkalicoccobacillus gibsonii comb. nov.</title>
        <authorList>
            <person name="Kim K.H."/>
            <person name="Lee J.K."/>
            <person name="Han D.M."/>
            <person name="Baek J.H."/>
            <person name="Jeon C.O."/>
        </authorList>
    </citation>
    <scope>NUCLEOTIDE SEQUENCE</scope>
    <source>
        <strain evidence="6">DSM 19153</strain>
    </source>
</reference>
<dbReference type="SMART" id="SM00342">
    <property type="entry name" value="HTH_ARAC"/>
    <property type="match status" value="1"/>
</dbReference>
<feature type="domain" description="HTH araC/xylS-type" evidence="5">
    <location>
        <begin position="668"/>
        <end position="765"/>
    </location>
</feature>
<protein>
    <submittedName>
        <fullName evidence="6">AraC family transcriptional regulator</fullName>
    </submittedName>
</protein>
<accession>A0ABT0XMX6</accession>
<dbReference type="Proteomes" id="UP001203665">
    <property type="component" value="Unassembled WGS sequence"/>
</dbReference>
<keyword evidence="3" id="KW-0804">Transcription</keyword>
<dbReference type="PROSITE" id="PS01124">
    <property type="entry name" value="HTH_ARAC_FAMILY_2"/>
    <property type="match status" value="1"/>
</dbReference>
<gene>
    <name evidence="6" type="ORF">NDM98_18605</name>
</gene>
<name>A0ABT0XMX6_9BACI</name>
<dbReference type="PANTHER" id="PTHR43280:SF28">
    <property type="entry name" value="HTH-TYPE TRANSCRIPTIONAL ACTIVATOR RHAS"/>
    <property type="match status" value="1"/>
</dbReference>
<evidence type="ECO:0000256" key="4">
    <source>
        <dbReference type="SAM" id="Phobius"/>
    </source>
</evidence>
<keyword evidence="4" id="KW-1133">Transmembrane helix</keyword>
<dbReference type="InterPro" id="IPR009057">
    <property type="entry name" value="Homeodomain-like_sf"/>
</dbReference>
<sequence>MGLIKRVQTGWSREYFRKNFLLILFIAFIPGVISGVGIQWFGVNEVKDELRERHNNQIAEKAEIINDQLDYLEMSLSYWAFEKRFGPELIDRNFLRDVTETRDMMQMLTVLQASHPLIKKVELYLNKDNQPLLFSPYYSEVKAVDYSLYQPSLSRGYSLGWEQLDNHTGADGESMILSHAIPGSSQVPFGSLNVALDQEKFGQLLQTLKPYDHGTTFLINGQKQIILPTVSLEQNYFVSALKNEVIQFENQEGSFEYVYQGDSYSVSYGVLERVNDSWTYVSATPLSAITAPIELVSKSIVAISVSGLGIALVLTWFGSKKIYRPVEQLIEKVQEEYQEVEAEKTKGEFSLIEEGFTQLYQERQRLKVRLKSETPQLQKSFLIQMSQGYLYQQNEQQLTNRMENYGWKVTNRTFRVIDIQASGTGKSNQSLITSDDSLITFSIQNVVEELCEKYFQQYSVLDNYDLSVSLFLIEEEEDSAFIKEFVQEVTAIINRLLHMQLIITVSEGTSHVKRIHALFEETRQGKYQRRFKNQNQVLFLEEVQQRGNRSHGMYPFEVEREVIQAIRNGENLQVHNHLELFLNQLVASAKTWENIQMGMLQLFSRIQDEMLLSDIQLDDVYANRNLYAELSLIKEPVRMLNWMEVEVIDPYLAHLKERVNLEAKRLVESVINYLKNSYMNDISLDHCAEMFGTNAHTLSRSFKKMTGVKFIDYLTELRIDKSKQLLSGTTMKIHEVAEQVGYRHSYFNRIFKKNACLSPSEYRKKHG</sequence>
<evidence type="ECO:0000256" key="2">
    <source>
        <dbReference type="ARBA" id="ARBA00023125"/>
    </source>
</evidence>
<keyword evidence="4" id="KW-0812">Transmembrane</keyword>
<dbReference type="PANTHER" id="PTHR43280">
    <property type="entry name" value="ARAC-FAMILY TRANSCRIPTIONAL REGULATOR"/>
    <property type="match status" value="1"/>
</dbReference>
<organism evidence="6 7">
    <name type="scientific">Alkalicoccobacillus plakortidis</name>
    <dbReference type="NCBI Taxonomy" id="444060"/>
    <lineage>
        <taxon>Bacteria</taxon>
        <taxon>Bacillati</taxon>
        <taxon>Bacillota</taxon>
        <taxon>Bacilli</taxon>
        <taxon>Bacillales</taxon>
        <taxon>Bacillaceae</taxon>
        <taxon>Alkalicoccobacillus</taxon>
    </lineage>
</organism>
<evidence type="ECO:0000259" key="5">
    <source>
        <dbReference type="PROSITE" id="PS01124"/>
    </source>
</evidence>
<dbReference type="Gene3D" id="3.30.450.20">
    <property type="entry name" value="PAS domain"/>
    <property type="match status" value="1"/>
</dbReference>
<evidence type="ECO:0000313" key="7">
    <source>
        <dbReference type="Proteomes" id="UP001203665"/>
    </source>
</evidence>
<dbReference type="EMBL" id="JAMQJY010000003">
    <property type="protein sequence ID" value="MCM2677246.1"/>
    <property type="molecule type" value="Genomic_DNA"/>
</dbReference>
<keyword evidence="1" id="KW-0805">Transcription regulation</keyword>